<dbReference type="AlphaFoldDB" id="A0A1B1U5R7"/>
<dbReference type="UniPathway" id="UPA00074">
    <property type="reaction ID" value="UER00124"/>
</dbReference>
<dbReference type="CDD" id="cd00715">
    <property type="entry name" value="GPATase_N"/>
    <property type="match status" value="1"/>
</dbReference>
<dbReference type="Pfam" id="PF00156">
    <property type="entry name" value="Pribosyltran"/>
    <property type="match status" value="1"/>
</dbReference>
<dbReference type="STRING" id="222136.BBW65_04145"/>
<evidence type="ECO:0000256" key="1">
    <source>
        <dbReference type="ARBA" id="ARBA00005209"/>
    </source>
</evidence>
<dbReference type="InterPro" id="IPR035584">
    <property type="entry name" value="PurF_N"/>
</dbReference>
<dbReference type="CDD" id="cd06223">
    <property type="entry name" value="PRTases_typeI"/>
    <property type="match status" value="1"/>
</dbReference>
<feature type="binding site" evidence="7 10">
    <location>
        <position position="358"/>
    </location>
    <ligand>
        <name>Mg(2+)</name>
        <dbReference type="ChEBI" id="CHEBI:18420"/>
    </ligand>
</feature>
<dbReference type="SUPFAM" id="SSF56235">
    <property type="entry name" value="N-terminal nucleophile aminohydrolases (Ntn hydrolases)"/>
    <property type="match status" value="1"/>
</dbReference>
<dbReference type="NCBIfam" id="TIGR01134">
    <property type="entry name" value="purF"/>
    <property type="match status" value="1"/>
</dbReference>
<comment type="cofactor">
    <cofactor evidence="7 10">
        <name>Mg(2+)</name>
        <dbReference type="ChEBI" id="CHEBI:18420"/>
    </cofactor>
    <text evidence="7 10">Binds 1 Mg(2+) ion per subunit.</text>
</comment>
<dbReference type="InterPro" id="IPR017932">
    <property type="entry name" value="GATase_2_dom"/>
</dbReference>
<comment type="pathway">
    <text evidence="1 7 8">Purine metabolism; IMP biosynthesis via de novo pathway; N(1)-(5-phospho-D-ribosyl)glycinamide from 5-phospho-alpha-D-ribose 1-diphosphate: step 1/2.</text>
</comment>
<dbReference type="EC" id="2.4.2.14" evidence="7"/>
<dbReference type="SUPFAM" id="SSF53271">
    <property type="entry name" value="PRTase-like"/>
    <property type="match status" value="1"/>
</dbReference>
<keyword evidence="3 7" id="KW-0328">Glycosyltransferase</keyword>
<evidence type="ECO:0000256" key="10">
    <source>
        <dbReference type="PIRSR" id="PIRSR000485-2"/>
    </source>
</evidence>
<dbReference type="PANTHER" id="PTHR11907">
    <property type="entry name" value="AMIDOPHOSPHORIBOSYLTRANSFERASE"/>
    <property type="match status" value="1"/>
</dbReference>
<dbReference type="PIRSF" id="PIRSF000485">
    <property type="entry name" value="Amd_phspho_trans"/>
    <property type="match status" value="1"/>
</dbReference>
<evidence type="ECO:0000256" key="8">
    <source>
        <dbReference type="PIRNR" id="PIRNR000485"/>
    </source>
</evidence>
<feature type="binding site" evidence="7 10">
    <location>
        <position position="359"/>
    </location>
    <ligand>
        <name>Mg(2+)</name>
        <dbReference type="ChEBI" id="CHEBI:18420"/>
    </ligand>
</feature>
<dbReference type="RefSeq" id="WP_066340138.1">
    <property type="nucleotide sequence ID" value="NZ_CP016503.1"/>
</dbReference>
<accession>A0A1B1U5R7</accession>
<feature type="binding site" evidence="7 11">
    <location>
        <position position="450"/>
    </location>
    <ligand>
        <name>[4Fe-4S] cluster</name>
        <dbReference type="ChEBI" id="CHEBI:49883"/>
    </ligand>
</feature>
<dbReference type="PROSITE" id="PS51278">
    <property type="entry name" value="GATASE_TYPE_2"/>
    <property type="match status" value="1"/>
</dbReference>
<dbReference type="GO" id="GO:0000287">
    <property type="term" value="F:magnesium ion binding"/>
    <property type="evidence" value="ECO:0007669"/>
    <property type="project" value="UniProtKB-UniRule"/>
</dbReference>
<dbReference type="OrthoDB" id="9801213at2"/>
<comment type="catalytic activity">
    <reaction evidence="7 8">
        <text>5-phospho-beta-D-ribosylamine + L-glutamate + diphosphate = 5-phospho-alpha-D-ribose 1-diphosphate + L-glutamine + H2O</text>
        <dbReference type="Rhea" id="RHEA:14905"/>
        <dbReference type="ChEBI" id="CHEBI:15377"/>
        <dbReference type="ChEBI" id="CHEBI:29985"/>
        <dbReference type="ChEBI" id="CHEBI:33019"/>
        <dbReference type="ChEBI" id="CHEBI:58017"/>
        <dbReference type="ChEBI" id="CHEBI:58359"/>
        <dbReference type="ChEBI" id="CHEBI:58681"/>
        <dbReference type="EC" id="2.4.2.14"/>
    </reaction>
</comment>
<feature type="binding site" evidence="7 11">
    <location>
        <position position="447"/>
    </location>
    <ligand>
        <name>[4Fe-4S] cluster</name>
        <dbReference type="ChEBI" id="CHEBI:49883"/>
    </ligand>
</feature>
<dbReference type="HAMAP" id="MF_01931">
    <property type="entry name" value="PurF"/>
    <property type="match status" value="1"/>
</dbReference>
<dbReference type="InterPro" id="IPR029057">
    <property type="entry name" value="PRTase-like"/>
</dbReference>
<dbReference type="Gene3D" id="3.60.20.10">
    <property type="entry name" value="Glutamine Phosphoribosylpyrophosphate, subunit 1, domain 1"/>
    <property type="match status" value="1"/>
</dbReference>
<dbReference type="GO" id="GO:0004044">
    <property type="term" value="F:amidophosphoribosyltransferase activity"/>
    <property type="evidence" value="ECO:0007669"/>
    <property type="project" value="UniProtKB-UniRule"/>
</dbReference>
<keyword evidence="14" id="KW-1185">Reference proteome</keyword>
<keyword evidence="7 11" id="KW-0411">Iron-sulfur</keyword>
<dbReference type="KEGG" id="het:BBW65_04145"/>
<dbReference type="GO" id="GO:0051539">
    <property type="term" value="F:4 iron, 4 sulfur cluster binding"/>
    <property type="evidence" value="ECO:0007669"/>
    <property type="project" value="UniProtKB-KW"/>
</dbReference>
<keyword evidence="6 7" id="KW-0315">Glutamine amidotransferase</keyword>
<dbReference type="GO" id="GO:0006189">
    <property type="term" value="P:'de novo' IMP biosynthetic process"/>
    <property type="evidence" value="ECO:0007669"/>
    <property type="project" value="UniProtKB-UniRule"/>
</dbReference>
<comment type="similarity">
    <text evidence="2 7 8">In the C-terminal section; belongs to the purine/pyrimidine phosphoribosyltransferase family.</text>
</comment>
<evidence type="ECO:0000256" key="3">
    <source>
        <dbReference type="ARBA" id="ARBA00022676"/>
    </source>
</evidence>
<feature type="binding site" evidence="7 11">
    <location>
        <position position="395"/>
    </location>
    <ligand>
        <name>[4Fe-4S] cluster</name>
        <dbReference type="ChEBI" id="CHEBI:49883"/>
    </ligand>
</feature>
<dbReference type="EMBL" id="CP016503">
    <property type="protein sequence ID" value="ANV98042.1"/>
    <property type="molecule type" value="Genomic_DNA"/>
</dbReference>
<evidence type="ECO:0000256" key="5">
    <source>
        <dbReference type="ARBA" id="ARBA00022755"/>
    </source>
</evidence>
<evidence type="ECO:0000256" key="6">
    <source>
        <dbReference type="ARBA" id="ARBA00022962"/>
    </source>
</evidence>
<dbReference type="Pfam" id="PF13537">
    <property type="entry name" value="GATase_7"/>
    <property type="match status" value="1"/>
</dbReference>
<feature type="domain" description="Glutamine amidotransferase type-2" evidence="12">
    <location>
        <begin position="8"/>
        <end position="232"/>
    </location>
</feature>
<organism evidence="13 14">
    <name type="scientific">Helicobacter enhydrae</name>
    <dbReference type="NCBI Taxonomy" id="222136"/>
    <lineage>
        <taxon>Bacteria</taxon>
        <taxon>Pseudomonadati</taxon>
        <taxon>Campylobacterota</taxon>
        <taxon>Epsilonproteobacteria</taxon>
        <taxon>Campylobacterales</taxon>
        <taxon>Helicobacteraceae</taxon>
        <taxon>Helicobacter</taxon>
    </lineage>
</organism>
<dbReference type="GO" id="GO:0009113">
    <property type="term" value="P:purine nucleobase biosynthetic process"/>
    <property type="evidence" value="ECO:0007669"/>
    <property type="project" value="UniProtKB-UniRule"/>
</dbReference>
<keyword evidence="4 7" id="KW-0808">Transferase</keyword>
<dbReference type="Gene3D" id="3.40.50.2020">
    <property type="match status" value="1"/>
</dbReference>
<evidence type="ECO:0000256" key="2">
    <source>
        <dbReference type="ARBA" id="ARBA00010138"/>
    </source>
</evidence>
<reference evidence="14" key="1">
    <citation type="submission" date="2016-07" db="EMBL/GenBank/DDBJ databases">
        <authorList>
            <person name="Florea S."/>
            <person name="Webb J.S."/>
            <person name="Jaromczyk J."/>
            <person name="Schardl C.L."/>
        </authorList>
    </citation>
    <scope>NUCLEOTIDE SEQUENCE [LARGE SCALE GENOMIC DNA]</scope>
    <source>
        <strain evidence="14">MIT 01-6242</strain>
    </source>
</reference>
<comment type="cofactor">
    <cofactor evidence="7 11">
        <name>[4Fe-4S] cluster</name>
        <dbReference type="ChEBI" id="CHEBI:49883"/>
    </cofactor>
    <text evidence="7 11">Binds 1 [4Fe-4S] cluster per subunit.</text>
</comment>
<comment type="function">
    <text evidence="7">Catalyzes the formation of phosphoribosylamine from phosphoribosylpyrophosphate (PRPP) and glutamine.</text>
</comment>
<sequence>MRHIKEECGVFGVFSPTSISMSSLAYFGLSSLQHRGQESCGVVINENDCFKSCKNTGLVNEVLTPQALQDLGNGDICIGHVRYCTTGGNHIQNAQPILINRIAHSLALAHNGNIVNAYELRKKLELEGSIFHSTNDTEVIAHLIIKNQLSSSSLQDALQKSAQSLNGAYSLVLMDHSQLIAMRDPHGFRPLCYGQTSRGEYIIASETSALDAVEANFIRDILPGEIVVFDKQGVHSIQTFCNQKPKTTCSFEYIYFARADSSLDGQSIHLARMRAGEFLAKTYPVEADIVIGVPDSGIDAAIGYARASNIPYGVGFIKNRYIARTFISPTQEERIEKLRLKLNPILPNIKGKKIILIDDSIVRGNTTKRLVKLLRGAGAKEIHMRVSSPPFLNPCFYGTDIDSKEYLIACAHSVSQIEKLLGLDSLGYLTLEGMDYMLQTKGLQGYCSACFTGNYPTPIPNNTKKNQFENKEQK</sequence>
<evidence type="ECO:0000313" key="13">
    <source>
        <dbReference type="EMBL" id="ANV98042.1"/>
    </source>
</evidence>
<feature type="binding site" evidence="7 11">
    <location>
        <position position="249"/>
    </location>
    <ligand>
        <name>[4Fe-4S] cluster</name>
        <dbReference type="ChEBI" id="CHEBI:49883"/>
    </ligand>
</feature>
<proteinExistence type="inferred from homology"/>
<feature type="active site" description="Nucleophile" evidence="7 9">
    <location>
        <position position="8"/>
    </location>
</feature>
<feature type="binding site" evidence="7 10">
    <location>
        <position position="296"/>
    </location>
    <ligand>
        <name>Mg(2+)</name>
        <dbReference type="ChEBI" id="CHEBI:18420"/>
    </ligand>
</feature>
<keyword evidence="7 10" id="KW-0479">Metal-binding</keyword>
<evidence type="ECO:0000256" key="4">
    <source>
        <dbReference type="ARBA" id="ARBA00022679"/>
    </source>
</evidence>
<keyword evidence="7 10" id="KW-0460">Magnesium</keyword>
<dbReference type="InterPro" id="IPR005854">
    <property type="entry name" value="PurF"/>
</dbReference>
<protein>
    <recommendedName>
        <fullName evidence="7">Amidophosphoribosyltransferase</fullName>
        <shortName evidence="7">ATase</shortName>
        <ecNumber evidence="7">2.4.2.14</ecNumber>
    </recommendedName>
    <alternativeName>
        <fullName evidence="7">Glutamine phosphoribosylpyrophosphate amidotransferase</fullName>
        <shortName evidence="7">GPATase</shortName>
    </alternativeName>
</protein>
<gene>
    <name evidence="7" type="primary">purF</name>
    <name evidence="13" type="ORF">BBW65_04145</name>
</gene>
<dbReference type="Proteomes" id="UP000092884">
    <property type="component" value="Chromosome"/>
</dbReference>
<evidence type="ECO:0000256" key="9">
    <source>
        <dbReference type="PIRSR" id="PIRSR000485-1"/>
    </source>
</evidence>
<evidence type="ECO:0000259" key="12">
    <source>
        <dbReference type="PROSITE" id="PS51278"/>
    </source>
</evidence>
<evidence type="ECO:0000256" key="7">
    <source>
        <dbReference type="HAMAP-Rule" id="MF_01931"/>
    </source>
</evidence>
<evidence type="ECO:0000313" key="14">
    <source>
        <dbReference type="Proteomes" id="UP000092884"/>
    </source>
</evidence>
<dbReference type="InterPro" id="IPR029055">
    <property type="entry name" value="Ntn_hydrolases_N"/>
</dbReference>
<evidence type="ECO:0000256" key="11">
    <source>
        <dbReference type="PIRSR" id="PIRSR000485-3"/>
    </source>
</evidence>
<name>A0A1B1U5R7_9HELI</name>
<keyword evidence="7" id="KW-0004">4Fe-4S</keyword>
<keyword evidence="5 7" id="KW-0658">Purine biosynthesis</keyword>
<dbReference type="InterPro" id="IPR000836">
    <property type="entry name" value="PRTase_dom"/>
</dbReference>
<keyword evidence="7 11" id="KW-0408">Iron</keyword>